<accession>A0A261S4R6</accession>
<dbReference type="PANTHER" id="PTHR43537:SF53">
    <property type="entry name" value="HTH-TYPE TRANSCRIPTIONAL REPRESSOR NANR"/>
    <property type="match status" value="1"/>
</dbReference>
<keyword evidence="3" id="KW-0804">Transcription</keyword>
<dbReference type="InterPro" id="IPR011711">
    <property type="entry name" value="GntR_C"/>
</dbReference>
<feature type="region of interest" description="Disordered" evidence="4">
    <location>
        <begin position="1"/>
        <end position="25"/>
    </location>
</feature>
<dbReference type="Gene3D" id="1.10.10.10">
    <property type="entry name" value="Winged helix-like DNA-binding domain superfamily/Winged helix DNA-binding domain"/>
    <property type="match status" value="1"/>
</dbReference>
<keyword evidence="2" id="KW-0238">DNA-binding</keyword>
<dbReference type="PANTHER" id="PTHR43537">
    <property type="entry name" value="TRANSCRIPTIONAL REGULATOR, GNTR FAMILY"/>
    <property type="match status" value="1"/>
</dbReference>
<evidence type="ECO:0000259" key="5">
    <source>
        <dbReference type="PROSITE" id="PS50949"/>
    </source>
</evidence>
<dbReference type="InterPro" id="IPR036390">
    <property type="entry name" value="WH_DNA-bd_sf"/>
</dbReference>
<evidence type="ECO:0000313" key="7">
    <source>
        <dbReference type="Proteomes" id="UP000216020"/>
    </source>
</evidence>
<protein>
    <submittedName>
        <fullName evidence="6">GntR family transcriptional regulator</fullName>
    </submittedName>
</protein>
<dbReference type="PROSITE" id="PS50949">
    <property type="entry name" value="HTH_GNTR"/>
    <property type="match status" value="1"/>
</dbReference>
<organism evidence="6 7">
    <name type="scientific">Bordetella genomosp. 10</name>
    <dbReference type="NCBI Taxonomy" id="1416804"/>
    <lineage>
        <taxon>Bacteria</taxon>
        <taxon>Pseudomonadati</taxon>
        <taxon>Pseudomonadota</taxon>
        <taxon>Betaproteobacteria</taxon>
        <taxon>Burkholderiales</taxon>
        <taxon>Alcaligenaceae</taxon>
        <taxon>Bordetella</taxon>
    </lineage>
</organism>
<dbReference type="InterPro" id="IPR036388">
    <property type="entry name" value="WH-like_DNA-bd_sf"/>
</dbReference>
<dbReference type="EMBL" id="NEVM01000005">
    <property type="protein sequence ID" value="OZI31780.1"/>
    <property type="molecule type" value="Genomic_DNA"/>
</dbReference>
<dbReference type="GO" id="GO:0003677">
    <property type="term" value="F:DNA binding"/>
    <property type="evidence" value="ECO:0007669"/>
    <property type="project" value="UniProtKB-KW"/>
</dbReference>
<sequence>MTSPLDVDAPLAAAGARGRPPRSLSNDEIHAKLQQAVLEHRLKPGTRLVEDHLAEVAGSTRARIRQVLARLAHESLVTLVPNRGACVASPTVEEAREVFAMRHLLEPSMVQWLAERPQPAHIKRLRAHVAQEAEARAAGDRPRIIRLSGEFHMLLAELTGNRLLSRTLRELCAQTCLVITLYDKPNTPACPYHEHEDVIAAIEAGDGARAAELMRHHLRHIEQTLALEGPAPDAPVDLQALFS</sequence>
<dbReference type="SUPFAM" id="SSF48008">
    <property type="entry name" value="GntR ligand-binding domain-like"/>
    <property type="match status" value="1"/>
</dbReference>
<dbReference type="OrthoDB" id="5243844at2"/>
<gene>
    <name evidence="6" type="ORF">CAL29_28335</name>
</gene>
<dbReference type="SMART" id="SM00345">
    <property type="entry name" value="HTH_GNTR"/>
    <property type="match status" value="1"/>
</dbReference>
<comment type="caution">
    <text evidence="6">The sequence shown here is derived from an EMBL/GenBank/DDBJ whole genome shotgun (WGS) entry which is preliminary data.</text>
</comment>
<keyword evidence="7" id="KW-1185">Reference proteome</keyword>
<proteinExistence type="predicted"/>
<dbReference type="Pfam" id="PF07729">
    <property type="entry name" value="FCD"/>
    <property type="match status" value="1"/>
</dbReference>
<dbReference type="InterPro" id="IPR000524">
    <property type="entry name" value="Tscrpt_reg_HTH_GntR"/>
</dbReference>
<name>A0A261S4R6_9BORD</name>
<dbReference type="InterPro" id="IPR008920">
    <property type="entry name" value="TF_FadR/GntR_C"/>
</dbReference>
<reference evidence="7" key="1">
    <citation type="submission" date="2017-05" db="EMBL/GenBank/DDBJ databases">
        <title>Complete and WGS of Bordetella genogroups.</title>
        <authorList>
            <person name="Spilker T."/>
            <person name="Lipuma J."/>
        </authorList>
    </citation>
    <scope>NUCLEOTIDE SEQUENCE [LARGE SCALE GENOMIC DNA]</scope>
    <source>
        <strain evidence="7">AU16122</strain>
    </source>
</reference>
<evidence type="ECO:0000256" key="4">
    <source>
        <dbReference type="SAM" id="MobiDB-lite"/>
    </source>
</evidence>
<dbReference type="SMART" id="SM00895">
    <property type="entry name" value="FCD"/>
    <property type="match status" value="1"/>
</dbReference>
<keyword evidence="1" id="KW-0805">Transcription regulation</keyword>
<evidence type="ECO:0000313" key="6">
    <source>
        <dbReference type="EMBL" id="OZI31780.1"/>
    </source>
</evidence>
<dbReference type="SUPFAM" id="SSF46785">
    <property type="entry name" value="Winged helix' DNA-binding domain"/>
    <property type="match status" value="1"/>
</dbReference>
<evidence type="ECO:0000256" key="3">
    <source>
        <dbReference type="ARBA" id="ARBA00023163"/>
    </source>
</evidence>
<dbReference type="Pfam" id="PF00392">
    <property type="entry name" value="GntR"/>
    <property type="match status" value="1"/>
</dbReference>
<dbReference type="Gene3D" id="1.20.120.530">
    <property type="entry name" value="GntR ligand-binding domain-like"/>
    <property type="match status" value="1"/>
</dbReference>
<dbReference type="RefSeq" id="WP_094856186.1">
    <property type="nucleotide sequence ID" value="NZ_NEVM01000005.1"/>
</dbReference>
<dbReference type="AlphaFoldDB" id="A0A261S4R6"/>
<evidence type="ECO:0000256" key="1">
    <source>
        <dbReference type="ARBA" id="ARBA00023015"/>
    </source>
</evidence>
<feature type="domain" description="HTH gntR-type" evidence="5">
    <location>
        <begin position="23"/>
        <end position="90"/>
    </location>
</feature>
<evidence type="ECO:0000256" key="2">
    <source>
        <dbReference type="ARBA" id="ARBA00023125"/>
    </source>
</evidence>
<dbReference type="GO" id="GO:0003700">
    <property type="term" value="F:DNA-binding transcription factor activity"/>
    <property type="evidence" value="ECO:0007669"/>
    <property type="project" value="InterPro"/>
</dbReference>
<dbReference type="Proteomes" id="UP000216020">
    <property type="component" value="Unassembled WGS sequence"/>
</dbReference>
<feature type="compositionally biased region" description="Low complexity" evidence="4">
    <location>
        <begin position="9"/>
        <end position="22"/>
    </location>
</feature>